<name>A0AA35YM40_LACSI</name>
<accession>A0AA35YM40</accession>
<dbReference type="EMBL" id="OX465079">
    <property type="protein sequence ID" value="CAI9276479.1"/>
    <property type="molecule type" value="Genomic_DNA"/>
</dbReference>
<keyword evidence="3" id="KW-1185">Reference proteome</keyword>
<evidence type="ECO:0000313" key="3">
    <source>
        <dbReference type="Proteomes" id="UP001177003"/>
    </source>
</evidence>
<feature type="signal peptide" evidence="1">
    <location>
        <begin position="1"/>
        <end position="26"/>
    </location>
</feature>
<proteinExistence type="predicted"/>
<sequence length="153" mass="17890">MTCPLSFTPTHLPGILTLILMSTILPLQNSLKKKDDVQEPNLSSFQQDPLQDDDIRFYTSSHFKYLQSFQENLECTEENMCILNEKIESRVKTLQVTIEDFEDTTAYIKGQVARNMRRIETLDQKIHNTIETLSDESEDRWIHSVLIQSRLRL</sequence>
<gene>
    <name evidence="2" type="ORF">LSALG_LOCUS16452</name>
</gene>
<protein>
    <submittedName>
        <fullName evidence="2">Uncharacterized protein</fullName>
    </submittedName>
</protein>
<keyword evidence="1" id="KW-0732">Signal</keyword>
<evidence type="ECO:0000256" key="1">
    <source>
        <dbReference type="SAM" id="SignalP"/>
    </source>
</evidence>
<dbReference type="AlphaFoldDB" id="A0AA35YM40"/>
<organism evidence="2 3">
    <name type="scientific">Lactuca saligna</name>
    <name type="common">Willowleaf lettuce</name>
    <dbReference type="NCBI Taxonomy" id="75948"/>
    <lineage>
        <taxon>Eukaryota</taxon>
        <taxon>Viridiplantae</taxon>
        <taxon>Streptophyta</taxon>
        <taxon>Embryophyta</taxon>
        <taxon>Tracheophyta</taxon>
        <taxon>Spermatophyta</taxon>
        <taxon>Magnoliopsida</taxon>
        <taxon>eudicotyledons</taxon>
        <taxon>Gunneridae</taxon>
        <taxon>Pentapetalae</taxon>
        <taxon>asterids</taxon>
        <taxon>campanulids</taxon>
        <taxon>Asterales</taxon>
        <taxon>Asteraceae</taxon>
        <taxon>Cichorioideae</taxon>
        <taxon>Cichorieae</taxon>
        <taxon>Lactucinae</taxon>
        <taxon>Lactuca</taxon>
    </lineage>
</organism>
<feature type="chain" id="PRO_5041454343" evidence="1">
    <location>
        <begin position="27"/>
        <end position="153"/>
    </location>
</feature>
<dbReference type="Proteomes" id="UP001177003">
    <property type="component" value="Chromosome 3"/>
</dbReference>
<reference evidence="2" key="1">
    <citation type="submission" date="2023-04" db="EMBL/GenBank/DDBJ databases">
        <authorList>
            <person name="Vijverberg K."/>
            <person name="Xiong W."/>
            <person name="Schranz E."/>
        </authorList>
    </citation>
    <scope>NUCLEOTIDE SEQUENCE</scope>
</reference>
<evidence type="ECO:0000313" key="2">
    <source>
        <dbReference type="EMBL" id="CAI9276479.1"/>
    </source>
</evidence>